<dbReference type="InterPro" id="IPR025193">
    <property type="entry name" value="DUF4114"/>
</dbReference>
<dbReference type="eggNOG" id="COG2931">
    <property type="taxonomic scope" value="Bacteria"/>
</dbReference>
<dbReference type="PROSITE" id="PS00330">
    <property type="entry name" value="HEMOLYSIN_CALCIUM"/>
    <property type="match status" value="2"/>
</dbReference>
<gene>
    <name evidence="4" type="ordered locus">sll0723</name>
</gene>
<reference evidence="4 5" key="1">
    <citation type="journal article" date="1995" name="DNA Res.">
        <title>Sequence analysis of the genome of the unicellular cyanobacterium Synechocystis sp. strain PCC6803. I. Sequence features in the 1 Mb region from map positions 64% to 92% of the genome.</title>
        <authorList>
            <person name="Kaneko T."/>
            <person name="Tanaka A."/>
            <person name="Sato S."/>
            <person name="Kotani H."/>
            <person name="Sazuka T."/>
            <person name="Miyajima N."/>
            <person name="Sugiura M."/>
            <person name="Tabata S."/>
        </authorList>
    </citation>
    <scope>NUCLEOTIDE SEQUENCE [LARGE SCALE GENOMIC DNA]</scope>
    <source>
        <strain evidence="5">ATCC 27184 / PCC 6803 / Kazusa</strain>
    </source>
</reference>
<evidence type="ECO:0000256" key="2">
    <source>
        <dbReference type="ARBA" id="ARBA00022525"/>
    </source>
</evidence>
<dbReference type="GO" id="GO:0005509">
    <property type="term" value="F:calcium ion binding"/>
    <property type="evidence" value="ECO:0007669"/>
    <property type="project" value="InterPro"/>
</dbReference>
<dbReference type="InParanoid" id="P74647"/>
<sequence>MANKFKFTGNLLEQKTVFLENGTEATKSVYDDVKLYWDGTALIQVGDGRRSDGNYIEVLEYVNKDGKKIQNVAALGTFYSLAGPQPIRLFRGAVAFNDVLSEKNKDKLVGQVKRSDRIEGGYDPVQDIIGLNYQNITFFDGENNAGAVSYRAAPDIFPGINIPTTDSFFDLTFPGGTPTISGGRIQLPDINLGNAFNWYYQKKNKGAFNIPTFEPRDPKPGKPDDPKKPIKIGGITGVALEINSIDKYVQVQGKADVDLFKMAKIGVDIAGQRFIRIFDNDVQTVFLASIEFVDFGAVRINLLSFDFNSIKKQATVAGEILIRPWNNLKVGGRIGTEFTTNPAGGIADIRISTIGLYADNLNALISTPESQIYLQRIGVDFENIPPLAPGQSFNLGGSLAVSLGQSFEVDFPDWLGGSKKGEGISAVRIDGAVTLKIPVGIDLAAKISILGFPVAESRSFLNLDAAIKGTGVVLKTNTTYRTPFDVITTNGEFSIDARLNFSLRSGARLNIPTFIPFLGGLQLAGANAMIKYAAPYHPTAQFRPEYGFVAGWVDVNTLFFKDSIGFRVGFDGKVGIVKGEDIKGFGGIATVDSLDEFGLLATSESALAAYEEQNAGDQLARQSFNVRQGREWASVSIRWLRRGRYETPAAMFNLRSPSGTVYRYADYLQGTRVKLWNEFSDEFGTSLFIPRPEAGTWTVEQVRSDDIGPIQIKMVQNSIAPVAEIKQFARDPNRQWVDILYTVTGDPFAENIKVNLYADTDGKGGDGFLITTIDHDPKSSGSYRYRWDLSNVPQSVYHLYASAESEGHLPNDRYFTGDLSVATSTGSATDSNLPIGGIELGQGNDLPVVKDLSANWIGDGKFSVTWSDTATPQYYNVRWSNNPAGVLDNPLDPDFSGIQPTSGLVTIYEEEDGRFYHRLIVDGLTEGELYRFQIQSVDDNDRLGAVGKTSLAVAGNYDAAIALGESDEWEYVAVLGETYTREVSKAENETVTPLILPEGASYDPVTNQLIWQPTVDQLGEHWLQFKVENQFGDVYLETQRVQVLEYSLEQLQVINLPEDFDIFEYQKNNPINLNSLIVASGNGDSLGDDNLVINANPKLITMERGNNTFVVGSYTKVLGGAGNDLLQASPDNSFGGVHLNGGEGNDIIIGGEGDDTLLGGLGDDIIWWSLGDDFIDGGGGTDTLAGIQLLNLAESETINIKGIEIFQLADAGEVVLDQAAILAIAPDGNILRIEGDNGTIYLNDDWQQQGQRKDEDGNFILYTAGDATLAIEDSHDIVFLTGEVGTSLGQFNLDEFGDTLKNVSTFTLSTLPGWEYSTASEGFKLSLAVEPGDSSTIAIDLLPEHQGVNTFLRQDPATDIWTEFLFDGNVGAELIDSNNDGKFDQILLHLEDGAPSDLDGLADGKVELSGLLATTTPGLATPVSGSGFLNGFGQPIPLTVRAVSLPVSGNFEFGFIKTDYDDFRGLVGAYDPTDEGWSAFIPLETQAGVFRNGERSSFSPVLEAAPADGLALNRTLAQQVLTSGNSLASTEHKDIGTFSQVTIEDAYSLTPYILDLNSNEMFSVEDENLSVTQDGRGFTQISADTPNGKYAVEVFTLPLVVPGLQGEAIATDIQIHRAGEYQNTLGLYKLANANGDIDINNDGIIDFSPGQAGYAEAAVRMTQSRDPLTGGITFSAPDNFSQKTATTQLKAGGNYGLFLISNGTTEQFLQQNPGNQPGNVNAFFMYDQANPDNESHFMRLGQSLYGVEDLFGGGDRDFNDLLISLDFAGNI</sequence>
<dbReference type="GO" id="GO:0005576">
    <property type="term" value="C:extracellular region"/>
    <property type="evidence" value="ECO:0007669"/>
    <property type="project" value="UniProtKB-SubCell"/>
</dbReference>
<dbReference type="InterPro" id="IPR011049">
    <property type="entry name" value="Serralysin-like_metalloprot_C"/>
</dbReference>
<evidence type="ECO:0000313" key="5">
    <source>
        <dbReference type="Proteomes" id="UP000001425"/>
    </source>
</evidence>
<dbReference type="PANTHER" id="PTHR38340:SF1">
    <property type="entry name" value="S-LAYER PROTEIN"/>
    <property type="match status" value="1"/>
</dbReference>
<evidence type="ECO:0000313" key="4">
    <source>
        <dbReference type="EMBL" id="BAA18763.1"/>
    </source>
</evidence>
<accession>P74647</accession>
<protein>
    <submittedName>
        <fullName evidence="4">Sll0723 protein</fullName>
    </submittedName>
</protein>
<dbReference type="PRINTS" id="PR00313">
    <property type="entry name" value="CABNDNGRPT"/>
</dbReference>
<reference evidence="4 5" key="2">
    <citation type="journal article" date="1996" name="DNA Res.">
        <title>Sequence analysis of the genome of the unicellular cyanobacterium Synechocystis sp. strain PCC6803. II. Sequence determination of the entire genome and assignment of potential protein-coding regions.</title>
        <authorList>
            <person name="Kaneko T."/>
            <person name="Sato S."/>
            <person name="Kotani H."/>
            <person name="Tanaka A."/>
            <person name="Asamizu E."/>
            <person name="Nakamura Y."/>
            <person name="Miyajima N."/>
            <person name="Hirosawa M."/>
            <person name="Sugiura M."/>
            <person name="Sasamoto S."/>
            <person name="Kimura T."/>
            <person name="Hosouchi T."/>
            <person name="Matsuno A."/>
            <person name="Muraki A."/>
            <person name="Nakazaki N."/>
            <person name="Naruo K."/>
            <person name="Okumura S."/>
            <person name="Shimpo S."/>
            <person name="Takeuchi C."/>
            <person name="Wada T."/>
            <person name="Watanabe A."/>
            <person name="Yamada M."/>
            <person name="Yasuda M."/>
            <person name="Tabata S."/>
        </authorList>
    </citation>
    <scope>NUCLEOTIDE SEQUENCE [LARGE SCALE GENOMIC DNA]</scope>
    <source>
        <strain evidence="5">ATCC 27184 / PCC 6803 / Kazusa</strain>
    </source>
</reference>
<dbReference type="Gene3D" id="2.150.10.10">
    <property type="entry name" value="Serralysin-like metalloprotease, C-terminal"/>
    <property type="match status" value="1"/>
</dbReference>
<dbReference type="EnsemblBacteria" id="BAA18763">
    <property type="protein sequence ID" value="BAA18763"/>
    <property type="gene ID" value="BAA18763"/>
</dbReference>
<dbReference type="InterPro" id="IPR050557">
    <property type="entry name" value="RTX_toxin/Mannuronan_C5-epim"/>
</dbReference>
<dbReference type="IntAct" id="P74647">
    <property type="interactions" value="2"/>
</dbReference>
<dbReference type="EMBL" id="BA000022">
    <property type="protein sequence ID" value="BAA18763.1"/>
    <property type="molecule type" value="Genomic_DNA"/>
</dbReference>
<dbReference type="PaxDb" id="1148-1653853"/>
<dbReference type="Pfam" id="PF13448">
    <property type="entry name" value="DUF4114"/>
    <property type="match status" value="1"/>
</dbReference>
<dbReference type="PANTHER" id="PTHR38340">
    <property type="entry name" value="S-LAYER PROTEIN"/>
    <property type="match status" value="1"/>
</dbReference>
<dbReference type="KEGG" id="syn:sll0723"/>
<proteinExistence type="predicted"/>
<dbReference type="SUPFAM" id="SSF51120">
    <property type="entry name" value="beta-Roll"/>
    <property type="match status" value="1"/>
</dbReference>
<dbReference type="Pfam" id="PF00353">
    <property type="entry name" value="HemolysinCabind"/>
    <property type="match status" value="2"/>
</dbReference>
<dbReference type="InterPro" id="IPR018511">
    <property type="entry name" value="Hemolysin-typ_Ca-bd_CS"/>
</dbReference>
<dbReference type="PIR" id="S76851">
    <property type="entry name" value="S76851"/>
</dbReference>
<feature type="domain" description="DUF4114" evidence="3">
    <location>
        <begin position="1689"/>
        <end position="1767"/>
    </location>
</feature>
<dbReference type="InterPro" id="IPR001343">
    <property type="entry name" value="Hemolysn_Ca-bd"/>
</dbReference>
<dbReference type="Proteomes" id="UP000001425">
    <property type="component" value="Chromosome"/>
</dbReference>
<name>P74647_SYNY3</name>
<keyword evidence="2" id="KW-0964">Secreted</keyword>
<evidence type="ECO:0000256" key="1">
    <source>
        <dbReference type="ARBA" id="ARBA00004613"/>
    </source>
</evidence>
<dbReference type="STRING" id="1148.gene:10500535"/>
<organism evidence="4 5">
    <name type="scientific">Synechocystis sp. (strain ATCC 27184 / PCC 6803 / Kazusa)</name>
    <dbReference type="NCBI Taxonomy" id="1111708"/>
    <lineage>
        <taxon>Bacteria</taxon>
        <taxon>Bacillati</taxon>
        <taxon>Cyanobacteriota</taxon>
        <taxon>Cyanophyceae</taxon>
        <taxon>Synechococcales</taxon>
        <taxon>Merismopediaceae</taxon>
        <taxon>Synechocystis</taxon>
    </lineage>
</organism>
<comment type="subcellular location">
    <subcellularLocation>
        <location evidence="1">Secreted</location>
    </subcellularLocation>
</comment>
<dbReference type="SMR" id="P74647"/>
<keyword evidence="5" id="KW-1185">Reference proteome</keyword>
<evidence type="ECO:0000259" key="3">
    <source>
        <dbReference type="Pfam" id="PF13448"/>
    </source>
</evidence>